<gene>
    <name evidence="1" type="ORF">BCV70DRAFT_207118</name>
</gene>
<dbReference type="Proteomes" id="UP000246740">
    <property type="component" value="Unassembled WGS sequence"/>
</dbReference>
<sequence length="149" mass="16675">MALINFAGCPPMPPLSAKENVMVDCGNEWPYCIDEELGLYTVMTGHNTWRVLTLTSKTGHHQLCQTPFWLLLATIANVLEIIVFVNQPSNVVHANILYWNVCLFDVRNRLNDLLDPSTQPHQQPAVVSLIDFGKSWVDGKCGECPPDDP</sequence>
<evidence type="ECO:0008006" key="3">
    <source>
        <dbReference type="Google" id="ProtNLM"/>
    </source>
</evidence>
<protein>
    <recommendedName>
        <fullName evidence="3">Protein kinase domain-containing protein</fullName>
    </recommendedName>
</protein>
<evidence type="ECO:0000313" key="1">
    <source>
        <dbReference type="EMBL" id="PWY99534.1"/>
    </source>
</evidence>
<evidence type="ECO:0000313" key="2">
    <source>
        <dbReference type="Proteomes" id="UP000246740"/>
    </source>
</evidence>
<proteinExistence type="predicted"/>
<keyword evidence="2" id="KW-1185">Reference proteome</keyword>
<dbReference type="AlphaFoldDB" id="A0A317XMJ9"/>
<dbReference type="InParanoid" id="A0A317XMJ9"/>
<name>A0A317XMJ9_9BASI</name>
<organism evidence="1 2">
    <name type="scientific">Testicularia cyperi</name>
    <dbReference type="NCBI Taxonomy" id="1882483"/>
    <lineage>
        <taxon>Eukaryota</taxon>
        <taxon>Fungi</taxon>
        <taxon>Dikarya</taxon>
        <taxon>Basidiomycota</taxon>
        <taxon>Ustilaginomycotina</taxon>
        <taxon>Ustilaginomycetes</taxon>
        <taxon>Ustilaginales</taxon>
        <taxon>Anthracoideaceae</taxon>
        <taxon>Testicularia</taxon>
    </lineage>
</organism>
<reference evidence="1 2" key="1">
    <citation type="journal article" date="2018" name="Mol. Biol. Evol.">
        <title>Broad Genomic Sampling Reveals a Smut Pathogenic Ancestry of the Fungal Clade Ustilaginomycotina.</title>
        <authorList>
            <person name="Kijpornyongpan T."/>
            <person name="Mondo S.J."/>
            <person name="Barry K."/>
            <person name="Sandor L."/>
            <person name="Lee J."/>
            <person name="Lipzen A."/>
            <person name="Pangilinan J."/>
            <person name="LaButti K."/>
            <person name="Hainaut M."/>
            <person name="Henrissat B."/>
            <person name="Grigoriev I.V."/>
            <person name="Spatafora J.W."/>
            <person name="Aime M.C."/>
        </authorList>
    </citation>
    <scope>NUCLEOTIDE SEQUENCE [LARGE SCALE GENOMIC DNA]</scope>
    <source>
        <strain evidence="1 2">MCA 3645</strain>
    </source>
</reference>
<dbReference type="EMBL" id="KZ819195">
    <property type="protein sequence ID" value="PWY99534.1"/>
    <property type="molecule type" value="Genomic_DNA"/>
</dbReference>
<accession>A0A317XMJ9</accession>
<dbReference type="OrthoDB" id="10675156at2759"/>